<dbReference type="InterPro" id="IPR035903">
    <property type="entry name" value="HesB-like_dom_sf"/>
</dbReference>
<dbReference type="GO" id="GO:0016226">
    <property type="term" value="P:iron-sulfur cluster assembly"/>
    <property type="evidence" value="ECO:0007669"/>
    <property type="project" value="InterPro"/>
</dbReference>
<dbReference type="NCBIfam" id="TIGR00049">
    <property type="entry name" value="iron-sulfur cluster assembly accessory protein"/>
    <property type="match status" value="1"/>
</dbReference>
<proteinExistence type="predicted"/>
<dbReference type="InterPro" id="IPR000361">
    <property type="entry name" value="ATAP_core_dom"/>
</dbReference>
<protein>
    <recommendedName>
        <fullName evidence="1">Core domain-containing protein</fullName>
    </recommendedName>
</protein>
<keyword evidence="3" id="KW-1185">Reference proteome</keyword>
<dbReference type="Proteomes" id="UP000029692">
    <property type="component" value="Unassembled WGS sequence"/>
</dbReference>
<dbReference type="AlphaFoldDB" id="A0A098R3W3"/>
<dbReference type="Pfam" id="PF01521">
    <property type="entry name" value="Fe-S_biosyn"/>
    <property type="match status" value="1"/>
</dbReference>
<dbReference type="OrthoDB" id="9801228at2"/>
<reference evidence="2 3" key="1">
    <citation type="submission" date="2014-05" db="EMBL/GenBank/DDBJ databases">
        <title>De novo Genome Sequence of Spirocheata sp.</title>
        <authorList>
            <person name="Shivani Y."/>
            <person name="Subhash Y."/>
            <person name="Tushar L."/>
            <person name="Sasikala C."/>
            <person name="Ramana C.V."/>
        </authorList>
    </citation>
    <scope>NUCLEOTIDE SEQUENCE [LARGE SCALE GENOMIC DNA]</scope>
    <source>
        <strain evidence="2 3">JC230</strain>
    </source>
</reference>
<dbReference type="STRING" id="1480694.DC28_03865"/>
<dbReference type="RefSeq" id="WP_037546104.1">
    <property type="nucleotide sequence ID" value="NZ_JNUP01000029.1"/>
</dbReference>
<gene>
    <name evidence="2" type="ORF">DC28_03865</name>
</gene>
<sequence length="113" mass="12515">MAISLTDKAKTQLLKLDINHDQFLRVWVEAGGCQGHHYQAAIDTQRQDDDVEVYKDQDLSIIADRFSTPFFAEVDIDYSDDLMKAGFKFTNRQAVSTCGCGSFKTAETAGATG</sequence>
<evidence type="ECO:0000259" key="1">
    <source>
        <dbReference type="Pfam" id="PF01521"/>
    </source>
</evidence>
<feature type="domain" description="Core" evidence="1">
    <location>
        <begin position="1"/>
        <end position="101"/>
    </location>
</feature>
<dbReference type="GO" id="GO:0005506">
    <property type="term" value="F:iron ion binding"/>
    <property type="evidence" value="ECO:0007669"/>
    <property type="project" value="TreeGrafter"/>
</dbReference>
<dbReference type="PANTHER" id="PTHR43011">
    <property type="entry name" value="IRON-SULFUR CLUSTER ASSEMBLY 2 HOMOLOG, MITOCHONDRIAL"/>
    <property type="match status" value="1"/>
</dbReference>
<dbReference type="InterPro" id="IPR016092">
    <property type="entry name" value="ATAP"/>
</dbReference>
<name>A0A098R3W3_9SPIO</name>
<dbReference type="Gene3D" id="2.60.300.12">
    <property type="entry name" value="HesB-like domain"/>
    <property type="match status" value="1"/>
</dbReference>
<accession>A0A098R3W3</accession>
<dbReference type="GO" id="GO:0051539">
    <property type="term" value="F:4 iron, 4 sulfur cluster binding"/>
    <property type="evidence" value="ECO:0007669"/>
    <property type="project" value="TreeGrafter"/>
</dbReference>
<evidence type="ECO:0000313" key="3">
    <source>
        <dbReference type="Proteomes" id="UP000029692"/>
    </source>
</evidence>
<dbReference type="SUPFAM" id="SSF89360">
    <property type="entry name" value="HesB-like domain"/>
    <property type="match status" value="1"/>
</dbReference>
<dbReference type="EMBL" id="JNUP01000029">
    <property type="protein sequence ID" value="KGE73412.1"/>
    <property type="molecule type" value="Genomic_DNA"/>
</dbReference>
<dbReference type="GO" id="GO:0051537">
    <property type="term" value="F:2 iron, 2 sulfur cluster binding"/>
    <property type="evidence" value="ECO:0007669"/>
    <property type="project" value="UniProtKB-ARBA"/>
</dbReference>
<comment type="caution">
    <text evidence="2">The sequence shown here is derived from an EMBL/GenBank/DDBJ whole genome shotgun (WGS) entry which is preliminary data.</text>
</comment>
<evidence type="ECO:0000313" key="2">
    <source>
        <dbReference type="EMBL" id="KGE73412.1"/>
    </source>
</evidence>
<dbReference type="PANTHER" id="PTHR43011:SF1">
    <property type="entry name" value="IRON-SULFUR CLUSTER ASSEMBLY 2 HOMOLOG, MITOCHONDRIAL"/>
    <property type="match status" value="1"/>
</dbReference>
<dbReference type="eggNOG" id="COG0316">
    <property type="taxonomic scope" value="Bacteria"/>
</dbReference>
<organism evidence="2 3">
    <name type="scientific">Spirochaeta lutea</name>
    <dbReference type="NCBI Taxonomy" id="1480694"/>
    <lineage>
        <taxon>Bacteria</taxon>
        <taxon>Pseudomonadati</taxon>
        <taxon>Spirochaetota</taxon>
        <taxon>Spirochaetia</taxon>
        <taxon>Spirochaetales</taxon>
        <taxon>Spirochaetaceae</taxon>
        <taxon>Spirochaeta</taxon>
    </lineage>
</organism>